<dbReference type="NCBIfam" id="NF045714">
    <property type="entry name" value="sulf_resp_HmcC"/>
    <property type="match status" value="1"/>
</dbReference>
<dbReference type="AlphaFoldDB" id="A0A5K7ZP30"/>
<feature type="transmembrane region" description="Helical" evidence="7">
    <location>
        <begin position="299"/>
        <end position="320"/>
    </location>
</feature>
<dbReference type="Proteomes" id="UP000427769">
    <property type="component" value="Chromosome"/>
</dbReference>
<comment type="subcellular location">
    <subcellularLocation>
        <location evidence="1">Cell membrane</location>
        <topology evidence="1">Multi-pass membrane protein</topology>
    </subcellularLocation>
</comment>
<dbReference type="InterPro" id="IPR005614">
    <property type="entry name" value="NrfD-like"/>
</dbReference>
<reference evidence="8 9" key="1">
    <citation type="submission" date="2019-11" db="EMBL/GenBank/DDBJ databases">
        <title>Comparative genomics of hydrocarbon-degrading Desulfosarcina strains.</title>
        <authorList>
            <person name="Watanabe M."/>
            <person name="Kojima H."/>
            <person name="Fukui M."/>
        </authorList>
    </citation>
    <scope>NUCLEOTIDE SEQUENCE [LARGE SCALE GENOMIC DNA]</scope>
    <source>
        <strain evidence="8 9">PP31</strain>
    </source>
</reference>
<dbReference type="InterPro" id="IPR051817">
    <property type="entry name" value="FDH_cytochrome_b556_subunit"/>
</dbReference>
<feature type="transmembrane region" description="Helical" evidence="7">
    <location>
        <begin position="105"/>
        <end position="122"/>
    </location>
</feature>
<dbReference type="KEGG" id="dwd:DSCW_55240"/>
<evidence type="ECO:0000256" key="1">
    <source>
        <dbReference type="ARBA" id="ARBA00004651"/>
    </source>
</evidence>
<evidence type="ECO:0000256" key="4">
    <source>
        <dbReference type="ARBA" id="ARBA00022692"/>
    </source>
</evidence>
<evidence type="ECO:0000256" key="3">
    <source>
        <dbReference type="ARBA" id="ARBA00022475"/>
    </source>
</evidence>
<gene>
    <name evidence="8" type="ORF">DSCW_55240</name>
</gene>
<feature type="transmembrane region" description="Helical" evidence="7">
    <location>
        <begin position="179"/>
        <end position="208"/>
    </location>
</feature>
<feature type="transmembrane region" description="Helical" evidence="7">
    <location>
        <begin position="220"/>
        <end position="239"/>
    </location>
</feature>
<feature type="transmembrane region" description="Helical" evidence="7">
    <location>
        <begin position="332"/>
        <end position="355"/>
    </location>
</feature>
<keyword evidence="9" id="KW-1185">Reference proteome</keyword>
<dbReference type="GO" id="GO:0005886">
    <property type="term" value="C:plasma membrane"/>
    <property type="evidence" value="ECO:0007669"/>
    <property type="project" value="UniProtKB-SubCell"/>
</dbReference>
<protein>
    <recommendedName>
        <fullName evidence="10">Ni/Fe-hydrogenase cytochrome b subunit</fullName>
    </recommendedName>
</protein>
<evidence type="ECO:0000256" key="5">
    <source>
        <dbReference type="ARBA" id="ARBA00022989"/>
    </source>
</evidence>
<feature type="transmembrane region" description="Helical" evidence="7">
    <location>
        <begin position="142"/>
        <end position="167"/>
    </location>
</feature>
<accession>A0A5K7ZP30</accession>
<dbReference type="RefSeq" id="WP_231715574.1">
    <property type="nucleotide sequence ID" value="NZ_AP021875.1"/>
</dbReference>
<feature type="transmembrane region" description="Helical" evidence="7">
    <location>
        <begin position="260"/>
        <end position="279"/>
    </location>
</feature>
<keyword evidence="3" id="KW-1003">Cell membrane</keyword>
<dbReference type="PANTHER" id="PTHR30074">
    <property type="entry name" value="FORMATE DEHYDROGENASE, NITRATE-INDUCIBLE, CYTOCHROME B556 FDN SUBUNIT"/>
    <property type="match status" value="1"/>
</dbReference>
<dbReference type="GO" id="GO:0009061">
    <property type="term" value="P:anaerobic respiration"/>
    <property type="evidence" value="ECO:0007669"/>
    <property type="project" value="TreeGrafter"/>
</dbReference>
<organism evidence="8 9">
    <name type="scientific">Desulfosarcina widdelii</name>
    <dbReference type="NCBI Taxonomy" id="947919"/>
    <lineage>
        <taxon>Bacteria</taxon>
        <taxon>Pseudomonadati</taxon>
        <taxon>Thermodesulfobacteriota</taxon>
        <taxon>Desulfobacteria</taxon>
        <taxon>Desulfobacterales</taxon>
        <taxon>Desulfosarcinaceae</taxon>
        <taxon>Desulfosarcina</taxon>
    </lineage>
</organism>
<evidence type="ECO:0000256" key="7">
    <source>
        <dbReference type="SAM" id="Phobius"/>
    </source>
</evidence>
<feature type="transmembrane region" description="Helical" evidence="7">
    <location>
        <begin position="67"/>
        <end position="93"/>
    </location>
</feature>
<dbReference type="PANTHER" id="PTHR30074:SF4">
    <property type="entry name" value="NI_FE-HYDROGENASE 2 B-TYPE CYTOCHROME SUBUNIT-RELATED"/>
    <property type="match status" value="1"/>
</dbReference>
<name>A0A5K7ZP30_9BACT</name>
<proteinExistence type="inferred from homology"/>
<dbReference type="Pfam" id="PF03916">
    <property type="entry name" value="NrfD"/>
    <property type="match status" value="1"/>
</dbReference>
<dbReference type="InterPro" id="IPR054900">
    <property type="entry name" value="sulf_resp_HmcC"/>
</dbReference>
<feature type="transmembrane region" description="Helical" evidence="7">
    <location>
        <begin position="27"/>
        <end position="47"/>
    </location>
</feature>
<sequence length="405" mass="44957">MSESTHASAPVEVRPTKPGLNVFKPQMNTFTVVTGALILIGIVLTILRFTGGLGAVTNLDDNNPWGIWIGFDLLCGVALAAGGYTTSAACYLFGFKRFHSAVRPAILTAFLGYALVVFALHYDVGRPWRLPYPIFWSQGTSSLLFEVGLCVFLYLTVLFVEFTPAALEWVGLKWIRKIVLKLTVVLTIFGVILSTMHQSSLGALFLIAPSKLHPLWYSSYLPVFFFVSSMFAGLSMVIFEGTLAHRWLNNRMDATHLKEADGVVLGFGKAAAFIMAGYFCMKFMGVSLDNNWAYLGTGYGIWFLVEIFGFVAAPAFIYAMGVREKNLVMIRWAAVWTVLGIVVNRFNVSLVAFNWHLPAAERYFPSIPEIGVSVFIVTVGLVVYRFIAVNMPILHEHPDYTDEHS</sequence>
<evidence type="ECO:0008006" key="10">
    <source>
        <dbReference type="Google" id="ProtNLM"/>
    </source>
</evidence>
<keyword evidence="5 7" id="KW-1133">Transmembrane helix</keyword>
<keyword evidence="4 7" id="KW-0812">Transmembrane</keyword>
<evidence type="ECO:0000313" key="8">
    <source>
        <dbReference type="EMBL" id="BBO78107.1"/>
    </source>
</evidence>
<comment type="similarity">
    <text evidence="2">Belongs to the NrfD family.</text>
</comment>
<evidence type="ECO:0000256" key="6">
    <source>
        <dbReference type="ARBA" id="ARBA00023136"/>
    </source>
</evidence>
<dbReference type="EMBL" id="AP021875">
    <property type="protein sequence ID" value="BBO78107.1"/>
    <property type="molecule type" value="Genomic_DNA"/>
</dbReference>
<feature type="transmembrane region" description="Helical" evidence="7">
    <location>
        <begin position="367"/>
        <end position="387"/>
    </location>
</feature>
<evidence type="ECO:0000313" key="9">
    <source>
        <dbReference type="Proteomes" id="UP000427769"/>
    </source>
</evidence>
<keyword evidence="6 7" id="KW-0472">Membrane</keyword>
<evidence type="ECO:0000256" key="2">
    <source>
        <dbReference type="ARBA" id="ARBA00008929"/>
    </source>
</evidence>